<evidence type="ECO:0000256" key="4">
    <source>
        <dbReference type="ARBA" id="ARBA00023163"/>
    </source>
</evidence>
<dbReference type="PROSITE" id="PS50987">
    <property type="entry name" value="HTH_ARSR_2"/>
    <property type="match status" value="1"/>
</dbReference>
<name>A0A1B4XD13_9GAMM</name>
<dbReference type="SMART" id="SM00418">
    <property type="entry name" value="HTH_ARSR"/>
    <property type="match status" value="1"/>
</dbReference>
<dbReference type="FunFam" id="1.10.10.10:FF:000279">
    <property type="entry name" value="Transcriptional regulator, ArsR family"/>
    <property type="match status" value="1"/>
</dbReference>
<dbReference type="CDD" id="cd00090">
    <property type="entry name" value="HTH_ARSR"/>
    <property type="match status" value="1"/>
</dbReference>
<dbReference type="KEGG" id="slim:SCL_0353"/>
<gene>
    <name evidence="6" type="ORF">SCL_0353</name>
</gene>
<dbReference type="NCBIfam" id="NF007528">
    <property type="entry name" value="PRK10141.1"/>
    <property type="match status" value="1"/>
</dbReference>
<sequence length="116" mass="12982">MVTVENFFPLLADPTRLRCLLLLATEGELCVCELTHALKESQPKVSRHLATLREAGIVSDRREGLWIHYRLNPDLPAWSREILTTASQANAAAKPLAQDRKRLRGAPTRPPVRCCA</sequence>
<dbReference type="Gene3D" id="1.10.10.10">
    <property type="entry name" value="Winged helix-like DNA-binding domain superfamily/Winged helix DNA-binding domain"/>
    <property type="match status" value="1"/>
</dbReference>
<evidence type="ECO:0000259" key="5">
    <source>
        <dbReference type="PROSITE" id="PS50987"/>
    </source>
</evidence>
<dbReference type="InterPro" id="IPR001845">
    <property type="entry name" value="HTH_ArsR_DNA-bd_dom"/>
</dbReference>
<dbReference type="InterPro" id="IPR036390">
    <property type="entry name" value="WH_DNA-bd_sf"/>
</dbReference>
<dbReference type="OrthoDB" id="9793058at2"/>
<dbReference type="PANTHER" id="PTHR33154">
    <property type="entry name" value="TRANSCRIPTIONAL REGULATOR, ARSR FAMILY"/>
    <property type="match status" value="1"/>
</dbReference>
<keyword evidence="2" id="KW-0805">Transcription regulation</keyword>
<dbReference type="Proteomes" id="UP000243180">
    <property type="component" value="Chromosome"/>
</dbReference>
<dbReference type="SUPFAM" id="SSF46785">
    <property type="entry name" value="Winged helix' DNA-binding domain"/>
    <property type="match status" value="1"/>
</dbReference>
<dbReference type="InterPro" id="IPR036388">
    <property type="entry name" value="WH-like_DNA-bd_sf"/>
</dbReference>
<dbReference type="Pfam" id="PF01022">
    <property type="entry name" value="HTH_5"/>
    <property type="match status" value="1"/>
</dbReference>
<evidence type="ECO:0000256" key="1">
    <source>
        <dbReference type="ARBA" id="ARBA00022849"/>
    </source>
</evidence>
<dbReference type="InterPro" id="IPR011991">
    <property type="entry name" value="ArsR-like_HTH"/>
</dbReference>
<feature type="domain" description="HTH arsR-type" evidence="5">
    <location>
        <begin position="1"/>
        <end position="90"/>
    </location>
</feature>
<proteinExistence type="predicted"/>
<dbReference type="InParanoid" id="A0A1B4XD13"/>
<dbReference type="GO" id="GO:0003700">
    <property type="term" value="F:DNA-binding transcription factor activity"/>
    <property type="evidence" value="ECO:0007669"/>
    <property type="project" value="InterPro"/>
</dbReference>
<keyword evidence="7" id="KW-1185">Reference proteome</keyword>
<dbReference type="InterPro" id="IPR051081">
    <property type="entry name" value="HTH_MetalResp_TranReg"/>
</dbReference>
<evidence type="ECO:0000313" key="7">
    <source>
        <dbReference type="Proteomes" id="UP000243180"/>
    </source>
</evidence>
<dbReference type="PRINTS" id="PR00778">
    <property type="entry name" value="HTHARSR"/>
</dbReference>
<keyword evidence="3" id="KW-0238">DNA-binding</keyword>
<dbReference type="FunCoup" id="A0A1B4XD13">
    <property type="interactions" value="235"/>
</dbReference>
<protein>
    <submittedName>
        <fullName evidence="6">ArsR family transcriptional regulator</fullName>
    </submittedName>
</protein>
<organism evidence="6 7">
    <name type="scientific">Sulfuricaulis limicola</name>
    <dbReference type="NCBI Taxonomy" id="1620215"/>
    <lineage>
        <taxon>Bacteria</taxon>
        <taxon>Pseudomonadati</taxon>
        <taxon>Pseudomonadota</taxon>
        <taxon>Gammaproteobacteria</taxon>
        <taxon>Acidiferrobacterales</taxon>
        <taxon>Acidiferrobacteraceae</taxon>
        <taxon>Sulfuricaulis</taxon>
    </lineage>
</organism>
<keyword evidence="1" id="KW-0059">Arsenical resistance</keyword>
<dbReference type="GO" id="GO:0003677">
    <property type="term" value="F:DNA binding"/>
    <property type="evidence" value="ECO:0007669"/>
    <property type="project" value="UniProtKB-KW"/>
</dbReference>
<reference evidence="6 7" key="1">
    <citation type="submission" date="2015-05" db="EMBL/GenBank/DDBJ databases">
        <title>Complete genome sequence of a sulfur-oxidizing gammaproteobacterium strain HA5.</title>
        <authorList>
            <person name="Miura A."/>
            <person name="Kojima H."/>
            <person name="Fukui M."/>
        </authorList>
    </citation>
    <scope>NUCLEOTIDE SEQUENCE [LARGE SCALE GENOMIC DNA]</scope>
    <source>
        <strain evidence="6 7">HA5</strain>
    </source>
</reference>
<evidence type="ECO:0000256" key="3">
    <source>
        <dbReference type="ARBA" id="ARBA00023125"/>
    </source>
</evidence>
<dbReference type="EMBL" id="AP014879">
    <property type="protein sequence ID" value="BAV32675.1"/>
    <property type="molecule type" value="Genomic_DNA"/>
</dbReference>
<dbReference type="NCBIfam" id="NF033788">
    <property type="entry name" value="HTH_metalloreg"/>
    <property type="match status" value="1"/>
</dbReference>
<dbReference type="PANTHER" id="PTHR33154:SF18">
    <property type="entry name" value="ARSENICAL RESISTANCE OPERON REPRESSOR"/>
    <property type="match status" value="1"/>
</dbReference>
<accession>A0A1B4XD13</accession>
<keyword evidence="4" id="KW-0804">Transcription</keyword>
<evidence type="ECO:0000313" key="6">
    <source>
        <dbReference type="EMBL" id="BAV32675.1"/>
    </source>
</evidence>
<dbReference type="AlphaFoldDB" id="A0A1B4XD13"/>
<dbReference type="GO" id="GO:0046685">
    <property type="term" value="P:response to arsenic-containing substance"/>
    <property type="evidence" value="ECO:0007669"/>
    <property type="project" value="UniProtKB-KW"/>
</dbReference>
<evidence type="ECO:0000256" key="2">
    <source>
        <dbReference type="ARBA" id="ARBA00023015"/>
    </source>
</evidence>